<evidence type="ECO:0000259" key="2">
    <source>
        <dbReference type="PROSITE" id="PS51202"/>
    </source>
</evidence>
<dbReference type="EMBL" id="SMKZ01000008">
    <property type="protein sequence ID" value="TDE12291.1"/>
    <property type="molecule type" value="Genomic_DNA"/>
</dbReference>
<dbReference type="PROSITE" id="PS51201">
    <property type="entry name" value="RCK_N"/>
    <property type="match status" value="1"/>
</dbReference>
<dbReference type="Pfam" id="PF02080">
    <property type="entry name" value="TrkA_C"/>
    <property type="match status" value="1"/>
</dbReference>
<dbReference type="PANTHER" id="PTHR43833">
    <property type="entry name" value="POTASSIUM CHANNEL PROTEIN 2-RELATED-RELATED"/>
    <property type="match status" value="1"/>
</dbReference>
<comment type="caution">
    <text evidence="3">The sequence shown here is derived from an EMBL/GenBank/DDBJ whole genome shotgun (WGS) entry which is preliminary data.</text>
</comment>
<dbReference type="SUPFAM" id="SSF116726">
    <property type="entry name" value="TrkA C-terminal domain-like"/>
    <property type="match status" value="1"/>
</dbReference>
<dbReference type="Proteomes" id="UP000294739">
    <property type="component" value="Unassembled WGS sequence"/>
</dbReference>
<protein>
    <submittedName>
        <fullName evidence="3">TrkA family potassium uptake protein</fullName>
    </submittedName>
</protein>
<dbReference type="Pfam" id="PF02254">
    <property type="entry name" value="TrkA_N"/>
    <property type="match status" value="1"/>
</dbReference>
<dbReference type="SUPFAM" id="SSF51735">
    <property type="entry name" value="NAD(P)-binding Rossmann-fold domains"/>
    <property type="match status" value="1"/>
</dbReference>
<feature type="domain" description="RCK C-terminal" evidence="2">
    <location>
        <begin position="128"/>
        <end position="212"/>
    </location>
</feature>
<dbReference type="AlphaFoldDB" id="A0A4R5DJZ2"/>
<dbReference type="Gene3D" id="3.30.70.1450">
    <property type="entry name" value="Regulator of K+ conductance, C-terminal domain"/>
    <property type="match status" value="1"/>
</dbReference>
<dbReference type="InterPro" id="IPR003148">
    <property type="entry name" value="RCK_N"/>
</dbReference>
<sequence>MGLGRFGTALAQELMRDGHTEVLGIDRDPGTVQSVAEQLTHAVVADSTKEEALRQLSVHESARVVIGIGNDVEASILTASVLIDLNVPNIWAKAVSEAHARILRQLGVHHVVRPEHDMGERVAHLVRGRMMDYIEFDDGFAMVKTSPPPEAVGRRLGDSGLRQKYGVTIVAVKRPGEGFTYATADTVIHEYDTLIAAGLIPDAERFSERTLASDAP</sequence>
<keyword evidence="4" id="KW-1185">Reference proteome</keyword>
<dbReference type="GO" id="GO:0006813">
    <property type="term" value="P:potassium ion transport"/>
    <property type="evidence" value="ECO:0007669"/>
    <property type="project" value="InterPro"/>
</dbReference>
<dbReference type="InterPro" id="IPR036291">
    <property type="entry name" value="NAD(P)-bd_dom_sf"/>
</dbReference>
<proteinExistence type="predicted"/>
<dbReference type="InterPro" id="IPR006037">
    <property type="entry name" value="RCK_C"/>
</dbReference>
<dbReference type="OrthoDB" id="9776294at2"/>
<dbReference type="PANTHER" id="PTHR43833:SF7">
    <property type="entry name" value="KTR SYSTEM POTASSIUM UPTAKE PROTEIN C"/>
    <property type="match status" value="1"/>
</dbReference>
<evidence type="ECO:0000259" key="1">
    <source>
        <dbReference type="PROSITE" id="PS51201"/>
    </source>
</evidence>
<name>A0A4R5DJZ2_9ACTN</name>
<reference evidence="3 4" key="1">
    <citation type="submission" date="2019-03" db="EMBL/GenBank/DDBJ databases">
        <title>Draft genome sequences of novel Actinobacteria.</title>
        <authorList>
            <person name="Sahin N."/>
            <person name="Ay H."/>
            <person name="Saygin H."/>
        </authorList>
    </citation>
    <scope>NUCLEOTIDE SEQUENCE [LARGE SCALE GENOMIC DNA]</scope>
    <source>
        <strain evidence="3 4">5K138</strain>
    </source>
</reference>
<dbReference type="InterPro" id="IPR050721">
    <property type="entry name" value="Trk_Ktr_HKT_K-transport"/>
</dbReference>
<dbReference type="InParanoid" id="A0A4R5DJZ2"/>
<dbReference type="Gene3D" id="3.40.50.720">
    <property type="entry name" value="NAD(P)-binding Rossmann-like Domain"/>
    <property type="match status" value="1"/>
</dbReference>
<gene>
    <name evidence="3" type="ORF">E1269_08080</name>
</gene>
<organism evidence="3 4">
    <name type="scientific">Jiangella asiatica</name>
    <dbReference type="NCBI Taxonomy" id="2530372"/>
    <lineage>
        <taxon>Bacteria</taxon>
        <taxon>Bacillati</taxon>
        <taxon>Actinomycetota</taxon>
        <taxon>Actinomycetes</taxon>
        <taxon>Jiangellales</taxon>
        <taxon>Jiangellaceae</taxon>
        <taxon>Jiangella</taxon>
    </lineage>
</organism>
<accession>A0A4R5DJZ2</accession>
<dbReference type="InterPro" id="IPR036721">
    <property type="entry name" value="RCK_C_sf"/>
</dbReference>
<evidence type="ECO:0000313" key="4">
    <source>
        <dbReference type="Proteomes" id="UP000294739"/>
    </source>
</evidence>
<dbReference type="GO" id="GO:0008324">
    <property type="term" value="F:monoatomic cation transmembrane transporter activity"/>
    <property type="evidence" value="ECO:0007669"/>
    <property type="project" value="InterPro"/>
</dbReference>
<dbReference type="PROSITE" id="PS51202">
    <property type="entry name" value="RCK_C"/>
    <property type="match status" value="1"/>
</dbReference>
<evidence type="ECO:0000313" key="3">
    <source>
        <dbReference type="EMBL" id="TDE12291.1"/>
    </source>
</evidence>
<feature type="domain" description="RCK N-terminal" evidence="1">
    <location>
        <begin position="1"/>
        <end position="112"/>
    </location>
</feature>